<feature type="region of interest" description="Disordered" evidence="1">
    <location>
        <begin position="1"/>
        <end position="28"/>
    </location>
</feature>
<reference evidence="2 3" key="1">
    <citation type="journal article" date="2009" name="Nature">
        <title>The Sorghum bicolor genome and the diversification of grasses.</title>
        <authorList>
            <person name="Paterson A.H."/>
            <person name="Bowers J.E."/>
            <person name="Bruggmann R."/>
            <person name="Dubchak I."/>
            <person name="Grimwood J."/>
            <person name="Gundlach H."/>
            <person name="Haberer G."/>
            <person name="Hellsten U."/>
            <person name="Mitros T."/>
            <person name="Poliakov A."/>
            <person name="Schmutz J."/>
            <person name="Spannagl M."/>
            <person name="Tang H."/>
            <person name="Wang X."/>
            <person name="Wicker T."/>
            <person name="Bharti A.K."/>
            <person name="Chapman J."/>
            <person name="Feltus F.A."/>
            <person name="Gowik U."/>
            <person name="Grigoriev I.V."/>
            <person name="Lyons E."/>
            <person name="Maher C.A."/>
            <person name="Martis M."/>
            <person name="Narechania A."/>
            <person name="Otillar R.P."/>
            <person name="Penning B.W."/>
            <person name="Salamov A.A."/>
            <person name="Wang Y."/>
            <person name="Zhang L."/>
            <person name="Carpita N.C."/>
            <person name="Freeling M."/>
            <person name="Gingle A.R."/>
            <person name="Hash C.T."/>
            <person name="Keller B."/>
            <person name="Klein P."/>
            <person name="Kresovich S."/>
            <person name="McCann M.C."/>
            <person name="Ming R."/>
            <person name="Peterson D.G."/>
            <person name="Mehboob-ur-Rahman"/>
            <person name="Ware D."/>
            <person name="Westhoff P."/>
            <person name="Mayer K.F."/>
            <person name="Messing J."/>
            <person name="Rokhsar D.S."/>
        </authorList>
    </citation>
    <scope>NUCLEOTIDE SEQUENCE [LARGE SCALE GENOMIC DNA]</scope>
    <source>
        <strain evidence="3">cv. BTx623</strain>
    </source>
</reference>
<gene>
    <name evidence="2" type="ORF">SORBI_3003G229900</name>
</gene>
<evidence type="ECO:0000313" key="3">
    <source>
        <dbReference type="Proteomes" id="UP000000768"/>
    </source>
</evidence>
<accession>A0A1B6Q4V7</accession>
<dbReference type="Proteomes" id="UP000000768">
    <property type="component" value="Chromosome 3"/>
</dbReference>
<proteinExistence type="predicted"/>
<name>A0A1B6Q4V7_SORBI</name>
<reference evidence="3" key="2">
    <citation type="journal article" date="2018" name="Plant J.">
        <title>The Sorghum bicolor reference genome: improved assembly, gene annotations, a transcriptome atlas, and signatures of genome organization.</title>
        <authorList>
            <person name="McCormick R.F."/>
            <person name="Truong S.K."/>
            <person name="Sreedasyam A."/>
            <person name="Jenkins J."/>
            <person name="Shu S."/>
            <person name="Sims D."/>
            <person name="Kennedy M."/>
            <person name="Amirebrahimi M."/>
            <person name="Weers B.D."/>
            <person name="McKinley B."/>
            <person name="Mattison A."/>
            <person name="Morishige D.T."/>
            <person name="Grimwood J."/>
            <person name="Schmutz J."/>
            <person name="Mullet J.E."/>
        </authorList>
    </citation>
    <scope>NUCLEOTIDE SEQUENCE [LARGE SCALE GENOMIC DNA]</scope>
    <source>
        <strain evidence="3">cv. BTx623</strain>
    </source>
</reference>
<evidence type="ECO:0000256" key="1">
    <source>
        <dbReference type="SAM" id="MobiDB-lite"/>
    </source>
</evidence>
<evidence type="ECO:0000313" key="2">
    <source>
        <dbReference type="EMBL" id="KXG32943.1"/>
    </source>
</evidence>
<dbReference type="AlphaFoldDB" id="A0A1B6Q4V7"/>
<protein>
    <submittedName>
        <fullName evidence="2">Uncharacterized protein</fullName>
    </submittedName>
</protein>
<keyword evidence="3" id="KW-1185">Reference proteome</keyword>
<organism evidence="2 3">
    <name type="scientific">Sorghum bicolor</name>
    <name type="common">Sorghum</name>
    <name type="synonym">Sorghum vulgare</name>
    <dbReference type="NCBI Taxonomy" id="4558"/>
    <lineage>
        <taxon>Eukaryota</taxon>
        <taxon>Viridiplantae</taxon>
        <taxon>Streptophyta</taxon>
        <taxon>Embryophyta</taxon>
        <taxon>Tracheophyta</taxon>
        <taxon>Spermatophyta</taxon>
        <taxon>Magnoliopsida</taxon>
        <taxon>Liliopsida</taxon>
        <taxon>Poales</taxon>
        <taxon>Poaceae</taxon>
        <taxon>PACMAD clade</taxon>
        <taxon>Panicoideae</taxon>
        <taxon>Andropogonodae</taxon>
        <taxon>Andropogoneae</taxon>
        <taxon>Sorghinae</taxon>
        <taxon>Sorghum</taxon>
    </lineage>
</organism>
<sequence length="72" mass="7273">MGASPNSSVSGLAPVPPPSGAPAPAASLRCASAHPSQACSAHPWRRGAGMVLASDGEECTQVEEKTKQVRAY</sequence>
<dbReference type="EMBL" id="CM000762">
    <property type="protein sequence ID" value="KXG32943.1"/>
    <property type="molecule type" value="Genomic_DNA"/>
</dbReference>
<dbReference type="Gramene" id="KXG32943">
    <property type="protein sequence ID" value="KXG32943"/>
    <property type="gene ID" value="SORBI_3003G229900"/>
</dbReference>
<dbReference type="InParanoid" id="A0A1B6Q4V7"/>